<dbReference type="VEuPathDB" id="FungiDB:PAAG_11995"/>
<dbReference type="HOGENOM" id="CLU_1865724_0_0_1"/>
<accession>A0A0A2V0I9</accession>
<dbReference type="KEGG" id="pbl:PAAG_11995"/>
<dbReference type="GeneID" id="26970798"/>
<dbReference type="EMBL" id="KN294004">
    <property type="protein sequence ID" value="KGQ01316.1"/>
    <property type="molecule type" value="Genomic_DNA"/>
</dbReference>
<dbReference type="AlphaFoldDB" id="A0A0A2V0I9"/>
<evidence type="ECO:0000313" key="1">
    <source>
        <dbReference type="EMBL" id="KGQ01316.1"/>
    </source>
</evidence>
<sequence>MPSGFCFCLNDPVQTLGTNRVTEEPYGSIVYYLSRTFRPFQQHNHNASKHSLSSMHLIRQNCENLPKLFINSSGVGRGGMPPERTETPHVLRPPCEHVTTISSFMPGNPNLIWHLDMYQFTNVEDEDIIIFIIQSMK</sequence>
<organism evidence="1 2">
    <name type="scientific">Paracoccidioides lutzii (strain ATCC MYA-826 / Pb01)</name>
    <name type="common">Paracoccidioides brasiliensis</name>
    <dbReference type="NCBI Taxonomy" id="502779"/>
    <lineage>
        <taxon>Eukaryota</taxon>
        <taxon>Fungi</taxon>
        <taxon>Dikarya</taxon>
        <taxon>Ascomycota</taxon>
        <taxon>Pezizomycotina</taxon>
        <taxon>Eurotiomycetes</taxon>
        <taxon>Eurotiomycetidae</taxon>
        <taxon>Onygenales</taxon>
        <taxon>Ajellomycetaceae</taxon>
        <taxon>Paracoccidioides</taxon>
    </lineage>
</organism>
<protein>
    <submittedName>
        <fullName evidence="1">Uncharacterized protein</fullName>
    </submittedName>
</protein>
<evidence type="ECO:0000313" key="2">
    <source>
        <dbReference type="Proteomes" id="UP000002059"/>
    </source>
</evidence>
<gene>
    <name evidence="1" type="ORF">PAAG_11995</name>
</gene>
<proteinExistence type="predicted"/>
<name>A0A0A2V0I9_PARBA</name>
<dbReference type="Proteomes" id="UP000002059">
    <property type="component" value="Partially assembled WGS sequence"/>
</dbReference>
<dbReference type="RefSeq" id="XP_015702851.1">
    <property type="nucleotide sequence ID" value="XM_015847548.1"/>
</dbReference>
<keyword evidence="2" id="KW-1185">Reference proteome</keyword>
<reference evidence="1 2" key="1">
    <citation type="journal article" date="2011" name="PLoS Genet.">
        <title>Comparative genomic analysis of human fungal pathogens causing paracoccidioidomycosis.</title>
        <authorList>
            <person name="Desjardins C.A."/>
            <person name="Champion M.D."/>
            <person name="Holder J.W."/>
            <person name="Muszewska A."/>
            <person name="Goldberg J."/>
            <person name="Bailao A.M."/>
            <person name="Brigido M.M."/>
            <person name="Ferreira M.E."/>
            <person name="Garcia A.M."/>
            <person name="Grynberg M."/>
            <person name="Gujja S."/>
            <person name="Heiman D.I."/>
            <person name="Henn M.R."/>
            <person name="Kodira C.D."/>
            <person name="Leon-Narvaez H."/>
            <person name="Longo L.V."/>
            <person name="Ma L.J."/>
            <person name="Malavazi I."/>
            <person name="Matsuo A.L."/>
            <person name="Morais F.V."/>
            <person name="Pereira M."/>
            <person name="Rodriguez-Brito S."/>
            <person name="Sakthikumar S."/>
            <person name="Salem-Izacc S.M."/>
            <person name="Sykes S.M."/>
            <person name="Teixeira M.M."/>
            <person name="Vallejo M.C."/>
            <person name="Walter M.E."/>
            <person name="Yandava C."/>
            <person name="Young S."/>
            <person name="Zeng Q."/>
            <person name="Zucker J."/>
            <person name="Felipe M.S."/>
            <person name="Goldman G.H."/>
            <person name="Haas B.J."/>
            <person name="McEwen J.G."/>
            <person name="Nino-Vega G."/>
            <person name="Puccia R."/>
            <person name="San-Blas G."/>
            <person name="Soares C.M."/>
            <person name="Birren B.W."/>
            <person name="Cuomo C.A."/>
        </authorList>
    </citation>
    <scope>NUCLEOTIDE SEQUENCE [LARGE SCALE GENOMIC DNA]</scope>
    <source>
        <strain evidence="2">ATCC MYA-826 / Pb01</strain>
    </source>
</reference>